<dbReference type="Gene3D" id="3.40.50.300">
    <property type="entry name" value="P-loop containing nucleotide triphosphate hydrolases"/>
    <property type="match status" value="1"/>
</dbReference>
<gene>
    <name evidence="2" type="ORF">PENSUB_1174</name>
</gene>
<comment type="caution">
    <text evidence="2">The sequence shown here is derived from an EMBL/GenBank/DDBJ whole genome shotgun (WGS) entry which is preliminary data.</text>
</comment>
<name>A0A1Q5UKS7_9EURO</name>
<proteinExistence type="predicted"/>
<dbReference type="InterPro" id="IPR027417">
    <property type="entry name" value="P-loop_NTPase"/>
</dbReference>
<dbReference type="Proteomes" id="UP000186955">
    <property type="component" value="Unassembled WGS sequence"/>
</dbReference>
<dbReference type="EMBL" id="MNBE01000157">
    <property type="protein sequence ID" value="OKP13074.1"/>
    <property type="molecule type" value="Genomic_DNA"/>
</dbReference>
<dbReference type="AlphaFoldDB" id="A0A1Q5UKS7"/>
<evidence type="ECO:0000313" key="2">
    <source>
        <dbReference type="EMBL" id="OKP13074.1"/>
    </source>
</evidence>
<keyword evidence="1" id="KW-0813">Transport</keyword>
<dbReference type="PANTHER" id="PTHR19241">
    <property type="entry name" value="ATP-BINDING CASSETTE TRANSPORTER"/>
    <property type="match status" value="1"/>
</dbReference>
<evidence type="ECO:0000256" key="1">
    <source>
        <dbReference type="ARBA" id="ARBA00022448"/>
    </source>
</evidence>
<protein>
    <submittedName>
        <fullName evidence="2">ATP-dependent permease PDR15</fullName>
    </submittedName>
</protein>
<organism evidence="2 3">
    <name type="scientific">Penicillium subrubescens</name>
    <dbReference type="NCBI Taxonomy" id="1316194"/>
    <lineage>
        <taxon>Eukaryota</taxon>
        <taxon>Fungi</taxon>
        <taxon>Dikarya</taxon>
        <taxon>Ascomycota</taxon>
        <taxon>Pezizomycotina</taxon>
        <taxon>Eurotiomycetes</taxon>
        <taxon>Eurotiomycetidae</taxon>
        <taxon>Eurotiales</taxon>
        <taxon>Aspergillaceae</taxon>
        <taxon>Penicillium</taxon>
    </lineage>
</organism>
<sequence>MLVDGKMRDESFQCKTGYAQQQDLHLETSTAQEALWFPALLRQPGSVPRAEKLAYVEEVIQLFCMQDDEPTCGLDSQTSWAILDLLAKVSKAGQSILRTIHQPSVMLFQRFDRLLLHTEGVNTVYFGEIGDNSKTHIDYFERNGGNPCSPDANPGEWMLEVIGAAPSSSSEID</sequence>
<reference evidence="2 3" key="1">
    <citation type="submission" date="2016-10" db="EMBL/GenBank/DDBJ databases">
        <title>Genome sequence of the ascomycete fungus Penicillium subrubescens.</title>
        <authorList>
            <person name="De Vries R.P."/>
            <person name="Peng M."/>
            <person name="Dilokpimol A."/>
            <person name="Hilden K."/>
            <person name="Makela M.R."/>
            <person name="Grigoriev I."/>
            <person name="Riley R."/>
            <person name="Granchi Z."/>
        </authorList>
    </citation>
    <scope>NUCLEOTIDE SEQUENCE [LARGE SCALE GENOMIC DNA]</scope>
    <source>
        <strain evidence="2 3">CBS 132785</strain>
    </source>
</reference>
<dbReference type="STRING" id="1316194.A0A1Q5UKS7"/>
<keyword evidence="3" id="KW-1185">Reference proteome</keyword>
<evidence type="ECO:0000313" key="3">
    <source>
        <dbReference type="Proteomes" id="UP000186955"/>
    </source>
</evidence>
<dbReference type="SUPFAM" id="SSF52540">
    <property type="entry name" value="P-loop containing nucleoside triphosphate hydrolases"/>
    <property type="match status" value="1"/>
</dbReference>
<accession>A0A1Q5UKS7</accession>